<protein>
    <recommendedName>
        <fullName evidence="3">PDZ domain-containing protein</fullName>
    </recommendedName>
</protein>
<dbReference type="Pfam" id="PF04389">
    <property type="entry name" value="Peptidase_M28"/>
    <property type="match status" value="1"/>
</dbReference>
<proteinExistence type="inferred from homology"/>
<dbReference type="Gene3D" id="2.30.42.10">
    <property type="match status" value="1"/>
</dbReference>
<dbReference type="InterPro" id="IPR007484">
    <property type="entry name" value="Peptidase_M28"/>
</dbReference>
<dbReference type="SUPFAM" id="SSF53187">
    <property type="entry name" value="Zn-dependent exopeptidases"/>
    <property type="match status" value="1"/>
</dbReference>
<dbReference type="PANTHER" id="PTHR36842">
    <property type="entry name" value="PROTEIN TOLB HOMOLOG"/>
    <property type="match status" value="1"/>
</dbReference>
<evidence type="ECO:0000313" key="5">
    <source>
        <dbReference type="Proteomes" id="UP001296873"/>
    </source>
</evidence>
<evidence type="ECO:0000313" key="4">
    <source>
        <dbReference type="EMBL" id="MBK1670133.1"/>
    </source>
</evidence>
<dbReference type="Gene3D" id="3.50.30.30">
    <property type="match status" value="1"/>
</dbReference>
<feature type="domain" description="PDZ" evidence="3">
    <location>
        <begin position="861"/>
        <end position="929"/>
    </location>
</feature>
<organism evidence="4 5">
    <name type="scientific">Rhodovibrio sodomensis</name>
    <dbReference type="NCBI Taxonomy" id="1088"/>
    <lineage>
        <taxon>Bacteria</taxon>
        <taxon>Pseudomonadati</taxon>
        <taxon>Pseudomonadota</taxon>
        <taxon>Alphaproteobacteria</taxon>
        <taxon>Rhodospirillales</taxon>
        <taxon>Rhodovibrionaceae</taxon>
        <taxon>Rhodovibrio</taxon>
    </lineage>
</organism>
<gene>
    <name evidence="4" type="ORF">CKO28_19030</name>
</gene>
<dbReference type="RefSeq" id="WP_200342484.1">
    <property type="nucleotide sequence ID" value="NZ_NRRL01000076.1"/>
</dbReference>
<evidence type="ECO:0000256" key="1">
    <source>
        <dbReference type="ARBA" id="ARBA00009820"/>
    </source>
</evidence>
<dbReference type="InterPro" id="IPR046450">
    <property type="entry name" value="PA_dom_sf"/>
</dbReference>
<dbReference type="InterPro" id="IPR011659">
    <property type="entry name" value="WD40"/>
</dbReference>
<feature type="signal peptide" evidence="2">
    <location>
        <begin position="1"/>
        <end position="21"/>
    </location>
</feature>
<comment type="similarity">
    <text evidence="1">Belongs to the TolB family.</text>
</comment>
<reference evidence="4 5" key="1">
    <citation type="journal article" date="2020" name="Microorganisms">
        <title>Osmotic Adaptation and Compatible Solute Biosynthesis of Phototrophic Bacteria as Revealed from Genome Analyses.</title>
        <authorList>
            <person name="Imhoff J.F."/>
            <person name="Rahn T."/>
            <person name="Kunzel S."/>
            <person name="Keller A."/>
            <person name="Neulinger S.C."/>
        </authorList>
    </citation>
    <scope>NUCLEOTIDE SEQUENCE [LARGE SCALE GENOMIC DNA]</scope>
    <source>
        <strain evidence="4 5">DSM 9895</strain>
    </source>
</reference>
<keyword evidence="2" id="KW-0732">Signal</keyword>
<dbReference type="Gene3D" id="2.120.10.30">
    <property type="entry name" value="TolB, C-terminal domain"/>
    <property type="match status" value="4"/>
</dbReference>
<keyword evidence="5" id="KW-1185">Reference proteome</keyword>
<dbReference type="Gene3D" id="3.40.630.10">
    <property type="entry name" value="Zn peptidases"/>
    <property type="match status" value="1"/>
</dbReference>
<name>A0ABS1DK88_9PROT</name>
<feature type="chain" id="PRO_5046149508" description="PDZ domain-containing protein" evidence="2">
    <location>
        <begin position="22"/>
        <end position="966"/>
    </location>
</feature>
<dbReference type="SMART" id="SM00228">
    <property type="entry name" value="PDZ"/>
    <property type="match status" value="1"/>
</dbReference>
<dbReference type="PROSITE" id="PS50106">
    <property type="entry name" value="PDZ"/>
    <property type="match status" value="1"/>
</dbReference>
<accession>A0ABS1DK88</accession>
<dbReference type="SUPFAM" id="SSF82171">
    <property type="entry name" value="DPP6 N-terminal domain-like"/>
    <property type="match status" value="1"/>
</dbReference>
<dbReference type="Pfam" id="PF13180">
    <property type="entry name" value="PDZ_2"/>
    <property type="match status" value="1"/>
</dbReference>
<dbReference type="InterPro" id="IPR011042">
    <property type="entry name" value="6-blade_b-propeller_TolB-like"/>
</dbReference>
<dbReference type="PANTHER" id="PTHR36842:SF1">
    <property type="entry name" value="PROTEIN TOLB"/>
    <property type="match status" value="1"/>
</dbReference>
<evidence type="ECO:0000259" key="3">
    <source>
        <dbReference type="PROSITE" id="PS50106"/>
    </source>
</evidence>
<dbReference type="InterPro" id="IPR001478">
    <property type="entry name" value="PDZ"/>
</dbReference>
<dbReference type="EMBL" id="NRRL01000076">
    <property type="protein sequence ID" value="MBK1670133.1"/>
    <property type="molecule type" value="Genomic_DNA"/>
</dbReference>
<dbReference type="SUPFAM" id="SSF52025">
    <property type="entry name" value="PA domain"/>
    <property type="match status" value="1"/>
</dbReference>
<dbReference type="SUPFAM" id="SSF50156">
    <property type="entry name" value="PDZ domain-like"/>
    <property type="match status" value="1"/>
</dbReference>
<dbReference type="Proteomes" id="UP001296873">
    <property type="component" value="Unassembled WGS sequence"/>
</dbReference>
<sequence>MRVASLLVAFALLVPPAVPDAALASPISNARQLTFEGQRAGEGYFSADGSKMIFQSERTQGNPFFQIYLFDLETGDVERLSTGVGKTTCGWLHPDGERALFATTQFDPTAEQKMQAELQARAEGTDRRYAWDYDPTYEIVETDLDDGGYTKLTDARGYDAEGSYSPDGSKIVFASNRHAYAQELSEAEAERLDNQPSYFMDLYVMDSDGTDVRRLTDTPGYDGGPFWRADGDKIVWRRFSEDGKRAEIYTMDADGTDVRQITDLGVMSWAPFFHPSGDYIIFANNQQGFANFELYIVDAEGRREPVRVTDREGFDGLPTFAPDGETISWTSNATSSGDSQLFIADWDHQQALQLLDQAPLAERAAAPSVDGTSAEITVADLKRHVERLTAKEMAGRLTGTEGAKRATAYVADAFRGLGLTPAGADGGLFQPFEFTAGVALATGNTLSVSVDGEARPLGVEARWRPLAFSEPGSVEQTGVTFAGYGIVAPDSGDQPGLNSYREIDVEGQWVLIWRGMPGELSQTRRTYLSRFADPRYKASVAKANGAAGVIFAPPPRAGFPDTLPRLSYEASSGSANLPVLAVDRQAMRRMLSILGDQLDDVAAQLDRGEPGGRRLIGVEAAAEIALDQETRTGRNVLARLDLDGQPADQGRPPLVIGAHVDHLGRGETAGSLAGAEGEGKIHPGADDNASGVAALIEVAQWLQARQGKLNGARDVIFAAWSGEELGLLGASHFVDARAEAAGAENLSDLVSAYINMDMVGRLSDRVIAGGTGSSPIWAREIERRNAVVGLPIKTSADTYMPTDATAFYLKGVPILSLFTGAHDDYHRPSDTADKLNYQGLREIARFVALVGRSRALAADEPAFVERERPGAEGGRQMGNVKLGTVPDYAEQDVDGVPLSGVVKGGPAEDAGLKGGDVVVELAGQEVANIYDYVRAINGLKPGEQVTITVRRDGTPVELQITPTRRE</sequence>
<comment type="caution">
    <text evidence="4">The sequence shown here is derived from an EMBL/GenBank/DDBJ whole genome shotgun (WGS) entry which is preliminary data.</text>
</comment>
<dbReference type="Pfam" id="PF07676">
    <property type="entry name" value="PD40"/>
    <property type="match status" value="4"/>
</dbReference>
<evidence type="ECO:0000256" key="2">
    <source>
        <dbReference type="SAM" id="SignalP"/>
    </source>
</evidence>
<dbReference type="InterPro" id="IPR036034">
    <property type="entry name" value="PDZ_sf"/>
</dbReference>